<protein>
    <submittedName>
        <fullName evidence="11">TRAP transporter small permease</fullName>
    </submittedName>
</protein>
<sequence length="158" mass="17522">MVLCALLLLAFTVCELADVFFRTIKHPWLDAGEFEIGFFVWGVFLGMGVAVRRDQHFRLTAVAQSLRGPKRWLIETFNRLVILAVAVSMIVFGYINYLTGFGGFLMPSLTPIAVLYAAIPIAGALVALFTIEELVNGWRRGFEVPEGMAAEPTRLPVT</sequence>
<keyword evidence="6 9" id="KW-1133">Transmembrane helix</keyword>
<feature type="domain" description="Tripartite ATP-independent periplasmic transporters DctQ component" evidence="10">
    <location>
        <begin position="14"/>
        <end position="140"/>
    </location>
</feature>
<dbReference type="Pfam" id="PF04290">
    <property type="entry name" value="DctQ"/>
    <property type="match status" value="1"/>
</dbReference>
<dbReference type="InterPro" id="IPR007387">
    <property type="entry name" value="TRAP_DctQ"/>
</dbReference>
<evidence type="ECO:0000256" key="4">
    <source>
        <dbReference type="ARBA" id="ARBA00022519"/>
    </source>
</evidence>
<organism evidence="11 12">
    <name type="scientific">Candidatus Segetimicrobium genomatis</name>
    <dbReference type="NCBI Taxonomy" id="2569760"/>
    <lineage>
        <taxon>Bacteria</taxon>
        <taxon>Bacillati</taxon>
        <taxon>Candidatus Sysuimicrobiota</taxon>
        <taxon>Candidatus Sysuimicrobiia</taxon>
        <taxon>Candidatus Sysuimicrobiales</taxon>
        <taxon>Candidatus Segetimicrobiaceae</taxon>
        <taxon>Candidatus Segetimicrobium</taxon>
    </lineage>
</organism>
<feature type="transmembrane region" description="Helical" evidence="9">
    <location>
        <begin position="32"/>
        <end position="51"/>
    </location>
</feature>
<evidence type="ECO:0000313" key="11">
    <source>
        <dbReference type="EMBL" id="TMI80191.1"/>
    </source>
</evidence>
<dbReference type="GO" id="GO:0015740">
    <property type="term" value="P:C4-dicarboxylate transport"/>
    <property type="evidence" value="ECO:0007669"/>
    <property type="project" value="TreeGrafter"/>
</dbReference>
<dbReference type="EMBL" id="VBAO01000236">
    <property type="protein sequence ID" value="TMI80191.1"/>
    <property type="molecule type" value="Genomic_DNA"/>
</dbReference>
<evidence type="ECO:0000256" key="1">
    <source>
        <dbReference type="ARBA" id="ARBA00004429"/>
    </source>
</evidence>
<comment type="caution">
    <text evidence="11">The sequence shown here is derived from an EMBL/GenBank/DDBJ whole genome shotgun (WGS) entry which is preliminary data.</text>
</comment>
<evidence type="ECO:0000313" key="12">
    <source>
        <dbReference type="Proteomes" id="UP000320048"/>
    </source>
</evidence>
<keyword evidence="5 9" id="KW-0812">Transmembrane</keyword>
<evidence type="ECO:0000256" key="8">
    <source>
        <dbReference type="ARBA" id="ARBA00038436"/>
    </source>
</evidence>
<dbReference type="AlphaFoldDB" id="A0A537J9G8"/>
<evidence type="ECO:0000256" key="7">
    <source>
        <dbReference type="ARBA" id="ARBA00023136"/>
    </source>
</evidence>
<gene>
    <name evidence="11" type="ORF">E6H04_09100</name>
</gene>
<name>A0A537J9G8_9BACT</name>
<feature type="transmembrane region" description="Helical" evidence="9">
    <location>
        <begin position="109"/>
        <end position="131"/>
    </location>
</feature>
<evidence type="ECO:0000256" key="6">
    <source>
        <dbReference type="ARBA" id="ARBA00022989"/>
    </source>
</evidence>
<evidence type="ECO:0000256" key="3">
    <source>
        <dbReference type="ARBA" id="ARBA00022475"/>
    </source>
</evidence>
<feature type="transmembrane region" description="Helical" evidence="9">
    <location>
        <begin position="72"/>
        <end position="97"/>
    </location>
</feature>
<dbReference type="Proteomes" id="UP000320048">
    <property type="component" value="Unassembled WGS sequence"/>
</dbReference>
<comment type="similarity">
    <text evidence="8">Belongs to the TRAP transporter small permease family.</text>
</comment>
<accession>A0A537J9G8</accession>
<comment type="subcellular location">
    <subcellularLocation>
        <location evidence="1">Cell inner membrane</location>
        <topology evidence="1">Multi-pass membrane protein</topology>
    </subcellularLocation>
</comment>
<dbReference type="GO" id="GO:0005886">
    <property type="term" value="C:plasma membrane"/>
    <property type="evidence" value="ECO:0007669"/>
    <property type="project" value="UniProtKB-SubCell"/>
</dbReference>
<evidence type="ECO:0000259" key="10">
    <source>
        <dbReference type="Pfam" id="PF04290"/>
    </source>
</evidence>
<keyword evidence="7 9" id="KW-0472">Membrane</keyword>
<evidence type="ECO:0000256" key="9">
    <source>
        <dbReference type="SAM" id="Phobius"/>
    </source>
</evidence>
<dbReference type="PANTHER" id="PTHR35011:SF5">
    <property type="entry name" value="SIALIC ACID TRAP TRANSPORTER SMALL PERMEASE PROTEIN SIAQ"/>
    <property type="match status" value="1"/>
</dbReference>
<keyword evidence="3" id="KW-1003">Cell membrane</keyword>
<evidence type="ECO:0000256" key="5">
    <source>
        <dbReference type="ARBA" id="ARBA00022692"/>
    </source>
</evidence>
<keyword evidence="2" id="KW-0813">Transport</keyword>
<dbReference type="PANTHER" id="PTHR35011">
    <property type="entry name" value="2,3-DIKETO-L-GULONATE TRAP TRANSPORTER SMALL PERMEASE PROTEIN YIAM"/>
    <property type="match status" value="1"/>
</dbReference>
<evidence type="ECO:0000256" key="2">
    <source>
        <dbReference type="ARBA" id="ARBA00022448"/>
    </source>
</evidence>
<dbReference type="GO" id="GO:0022857">
    <property type="term" value="F:transmembrane transporter activity"/>
    <property type="evidence" value="ECO:0007669"/>
    <property type="project" value="TreeGrafter"/>
</dbReference>
<dbReference type="InterPro" id="IPR055348">
    <property type="entry name" value="DctQ"/>
</dbReference>
<keyword evidence="4" id="KW-0997">Cell inner membrane</keyword>
<reference evidence="11 12" key="1">
    <citation type="journal article" date="2019" name="Nat. Microbiol.">
        <title>Mediterranean grassland soil C-N compound turnover is dependent on rainfall and depth, and is mediated by genomically divergent microorganisms.</title>
        <authorList>
            <person name="Diamond S."/>
            <person name="Andeer P.F."/>
            <person name="Li Z."/>
            <person name="Crits-Christoph A."/>
            <person name="Burstein D."/>
            <person name="Anantharaman K."/>
            <person name="Lane K.R."/>
            <person name="Thomas B.C."/>
            <person name="Pan C."/>
            <person name="Northen T.R."/>
            <person name="Banfield J.F."/>
        </authorList>
    </citation>
    <scope>NUCLEOTIDE SEQUENCE [LARGE SCALE GENOMIC DNA]</scope>
    <source>
        <strain evidence="11">NP_7</strain>
    </source>
</reference>
<proteinExistence type="inferred from homology"/>